<proteinExistence type="inferred from homology"/>
<dbReference type="InterPro" id="IPR036291">
    <property type="entry name" value="NAD(P)-bd_dom_sf"/>
</dbReference>
<dbReference type="PANTHER" id="PTHR43943:SF2">
    <property type="entry name" value="DEHYDROGENASE_REDUCTASE 4"/>
    <property type="match status" value="1"/>
</dbReference>
<dbReference type="KEGG" id="sbd:ATN00_17375"/>
<dbReference type="Proteomes" id="UP000056968">
    <property type="component" value="Chromosome"/>
</dbReference>
<reference evidence="2 3" key="1">
    <citation type="submission" date="2015-11" db="EMBL/GenBank/DDBJ databases">
        <title>A Two-component Flavoprotein Monooxygenase System MeaXY Responsible for para-Hydroxylation of 2-Methyl-6-ethylaniline and 2,6-Diethylaniline in Sphingobium baderi DE-13.</title>
        <authorList>
            <person name="Cheng M."/>
            <person name="Meng Q."/>
            <person name="Yang Y."/>
            <person name="Chu C."/>
            <person name="Yan X."/>
            <person name="He J."/>
            <person name="Li S."/>
        </authorList>
    </citation>
    <scope>NUCLEOTIDE SEQUENCE [LARGE SCALE GENOMIC DNA]</scope>
    <source>
        <strain evidence="2 3">DE-13</strain>
    </source>
</reference>
<dbReference type="STRING" id="1332080.ATN00_17375"/>
<evidence type="ECO:0000313" key="2">
    <source>
        <dbReference type="EMBL" id="ALR22737.1"/>
    </source>
</evidence>
<dbReference type="InterPro" id="IPR020904">
    <property type="entry name" value="Sc_DH/Rdtase_CS"/>
</dbReference>
<dbReference type="PANTHER" id="PTHR43943">
    <property type="entry name" value="DEHYDROGENASE/REDUCTASE (SDR FAMILY) MEMBER 4"/>
    <property type="match status" value="1"/>
</dbReference>
<organism evidence="2 3">
    <name type="scientific">Sphingobium baderi</name>
    <dbReference type="NCBI Taxonomy" id="1332080"/>
    <lineage>
        <taxon>Bacteria</taxon>
        <taxon>Pseudomonadati</taxon>
        <taxon>Pseudomonadota</taxon>
        <taxon>Alphaproteobacteria</taxon>
        <taxon>Sphingomonadales</taxon>
        <taxon>Sphingomonadaceae</taxon>
        <taxon>Sphingobium</taxon>
    </lineage>
</organism>
<evidence type="ECO:0000256" key="1">
    <source>
        <dbReference type="ARBA" id="ARBA00006484"/>
    </source>
</evidence>
<accession>A0A0S3F531</accession>
<comment type="similarity">
    <text evidence="1">Belongs to the short-chain dehydrogenases/reductases (SDR) family.</text>
</comment>
<dbReference type="Gene3D" id="3.40.50.720">
    <property type="entry name" value="NAD(P)-binding Rossmann-like Domain"/>
    <property type="match status" value="1"/>
</dbReference>
<evidence type="ECO:0000313" key="3">
    <source>
        <dbReference type="Proteomes" id="UP000056968"/>
    </source>
</evidence>
<dbReference type="EMBL" id="CP013264">
    <property type="protein sequence ID" value="ALR22737.1"/>
    <property type="molecule type" value="Genomic_DNA"/>
</dbReference>
<dbReference type="CDD" id="cd05233">
    <property type="entry name" value="SDR_c"/>
    <property type="match status" value="1"/>
</dbReference>
<gene>
    <name evidence="2" type="ORF">ATN00_17375</name>
</gene>
<dbReference type="PROSITE" id="PS00061">
    <property type="entry name" value="ADH_SHORT"/>
    <property type="match status" value="1"/>
</dbReference>
<dbReference type="PRINTS" id="PR00081">
    <property type="entry name" value="GDHRDH"/>
</dbReference>
<dbReference type="Pfam" id="PF13561">
    <property type="entry name" value="adh_short_C2"/>
    <property type="match status" value="1"/>
</dbReference>
<dbReference type="SUPFAM" id="SSF51735">
    <property type="entry name" value="NAD(P)-binding Rossmann-fold domains"/>
    <property type="match status" value="1"/>
</dbReference>
<sequence length="258" mass="26620">MSVLDRFRLDGRTAILTGVGPGVGKHVAKAYAELGANVVISARSQDRLDRIAEEINAAGGGKAIAIAADAGEKADLERLVTGARDAFGPIHIVFNNAAAGVVYAADGGLWANTDEVWKTAMDVNVMATWRLTELTEADMKGHGKGSIISVQSCGGFTPIPPAVAYGVSKAALLFLVRELAKSQAPHTRINCLCVGSMSPDGQEADIHKGLGLAERNAIKRFGAADEAVGAAILLAGDASSYTTGSTIFTEGGRVGTIS</sequence>
<dbReference type="AlphaFoldDB" id="A0A0S3F531"/>
<name>A0A0S3F531_9SPHN</name>
<keyword evidence="3" id="KW-1185">Reference proteome</keyword>
<dbReference type="InterPro" id="IPR002347">
    <property type="entry name" value="SDR_fam"/>
</dbReference>
<dbReference type="OrthoDB" id="335726at2"/>
<protein>
    <submittedName>
        <fullName evidence="2">Short-chain dehydrogenase</fullName>
    </submittedName>
</protein>